<sequence>MTNEELASLEPIIAQAWDQWDHQQTISAHSFIARSSRRPFASCFFAHRSDVTTGVSAPLAVVSPQAASVPALPATLPPQFLALSPSQPRPPLP</sequence>
<comment type="caution">
    <text evidence="1">The sequence shown here is derived from an EMBL/GenBank/DDBJ whole genome shotgun (WGS) entry which is preliminary data.</text>
</comment>
<reference evidence="1" key="1">
    <citation type="submission" date="2021-03" db="EMBL/GenBank/DDBJ databases">
        <title>Evolutionary priming and transition to the ectomycorrhizal habit in an iconic lineage of mushroom-forming fungi: is preadaptation a requirement?</title>
        <authorList>
            <consortium name="DOE Joint Genome Institute"/>
            <person name="Looney B.P."/>
            <person name="Miyauchi S."/>
            <person name="Morin E."/>
            <person name="Drula E."/>
            <person name="Courty P.E."/>
            <person name="Chicoki N."/>
            <person name="Fauchery L."/>
            <person name="Kohler A."/>
            <person name="Kuo A."/>
            <person name="LaButti K."/>
            <person name="Pangilinan J."/>
            <person name="Lipzen A."/>
            <person name="Riley R."/>
            <person name="Andreopoulos W."/>
            <person name="He G."/>
            <person name="Johnson J."/>
            <person name="Barry K.W."/>
            <person name="Grigoriev I.V."/>
            <person name="Nagy L."/>
            <person name="Hibbett D."/>
            <person name="Henrissat B."/>
            <person name="Matheny P.B."/>
            <person name="Labbe J."/>
            <person name="Martin A.F."/>
        </authorList>
    </citation>
    <scope>NUCLEOTIDE SEQUENCE</scope>
    <source>
        <strain evidence="1">BPL698</strain>
    </source>
</reference>
<proteinExistence type="predicted"/>
<keyword evidence="2" id="KW-1185">Reference proteome</keyword>
<accession>A0ACC0U4S2</accession>
<dbReference type="Proteomes" id="UP001207468">
    <property type="component" value="Unassembled WGS sequence"/>
</dbReference>
<protein>
    <submittedName>
        <fullName evidence="1">Uncharacterized protein</fullName>
    </submittedName>
</protein>
<name>A0ACC0U4S2_9AGAM</name>
<evidence type="ECO:0000313" key="1">
    <source>
        <dbReference type="EMBL" id="KAI9459331.1"/>
    </source>
</evidence>
<gene>
    <name evidence="1" type="ORF">F5148DRAFT_1218933</name>
</gene>
<dbReference type="EMBL" id="JAGFNK010000200">
    <property type="protein sequence ID" value="KAI9459331.1"/>
    <property type="molecule type" value="Genomic_DNA"/>
</dbReference>
<organism evidence="1 2">
    <name type="scientific">Russula earlei</name>
    <dbReference type="NCBI Taxonomy" id="71964"/>
    <lineage>
        <taxon>Eukaryota</taxon>
        <taxon>Fungi</taxon>
        <taxon>Dikarya</taxon>
        <taxon>Basidiomycota</taxon>
        <taxon>Agaricomycotina</taxon>
        <taxon>Agaricomycetes</taxon>
        <taxon>Russulales</taxon>
        <taxon>Russulaceae</taxon>
        <taxon>Russula</taxon>
    </lineage>
</organism>
<evidence type="ECO:0000313" key="2">
    <source>
        <dbReference type="Proteomes" id="UP001207468"/>
    </source>
</evidence>